<organism evidence="11 12">
    <name type="scientific">Taphrina deformans (strain PYCC 5710 / ATCC 11124 / CBS 356.35 / IMI 108563 / JCM 9778 / NBRC 8474)</name>
    <name type="common">Peach leaf curl fungus</name>
    <name type="synonym">Lalaria deformans</name>
    <dbReference type="NCBI Taxonomy" id="1097556"/>
    <lineage>
        <taxon>Eukaryota</taxon>
        <taxon>Fungi</taxon>
        <taxon>Dikarya</taxon>
        <taxon>Ascomycota</taxon>
        <taxon>Taphrinomycotina</taxon>
        <taxon>Taphrinomycetes</taxon>
        <taxon>Taphrinales</taxon>
        <taxon>Taphrinaceae</taxon>
        <taxon>Taphrina</taxon>
    </lineage>
</organism>
<evidence type="ECO:0000256" key="6">
    <source>
        <dbReference type="ARBA" id="ARBA00022679"/>
    </source>
</evidence>
<evidence type="ECO:0000256" key="8">
    <source>
        <dbReference type="ARBA" id="ARBA00022777"/>
    </source>
</evidence>
<comment type="domain">
    <text evidence="10">The EXKPK motif is conserved in inositol-pentakisphosphate 2-kinases of both family 1 and 2.</text>
</comment>
<comment type="similarity">
    <text evidence="3">Belongs to the IPK1 type 1 family.</text>
</comment>
<comment type="catalytic activity">
    <reaction evidence="1 10">
        <text>1D-myo-inositol 1,3,4,5,6-pentakisphosphate + ATP = 1D-myo-inositol hexakisphosphate + ADP + H(+)</text>
        <dbReference type="Rhea" id="RHEA:20313"/>
        <dbReference type="ChEBI" id="CHEBI:15378"/>
        <dbReference type="ChEBI" id="CHEBI:30616"/>
        <dbReference type="ChEBI" id="CHEBI:57733"/>
        <dbReference type="ChEBI" id="CHEBI:58130"/>
        <dbReference type="ChEBI" id="CHEBI:456216"/>
        <dbReference type="EC" id="2.7.1.158"/>
    </reaction>
</comment>
<evidence type="ECO:0000256" key="1">
    <source>
        <dbReference type="ARBA" id="ARBA00001774"/>
    </source>
</evidence>
<gene>
    <name evidence="11" type="ORF">TAPDE_003226</name>
</gene>
<sequence length="304" mass="34585">MSFSLEHCGHGNANVIFRYDGDHNAKLRHKVLRLRKEASFDSFDASAQHDFQKLVVNTVLKAVNKNVLSSELVPLSIENFEGLNELLCKHPTRPAKFVSSRINTDAKHGLLLPLLQDSSTHRLLEFKPKWLTQSPNAPRDAMMCRTCALRLSRQASKSHTLDINQRFCPLDLASRDEGRVSRAFHGLNYENNWHLTTTEFLSLTHTFCQHPLVDELTCAQSKYGHELALAMTLRDCSVYIELSRSTAQVANLWIADLDRKSLSKKASWEAMEGTLEKEGWYHGKGLSPHHRPCIRLAKNIEFVN</sequence>
<evidence type="ECO:0000256" key="5">
    <source>
        <dbReference type="ARBA" id="ARBA00014846"/>
    </source>
</evidence>
<dbReference type="Pfam" id="PF06090">
    <property type="entry name" value="Ins_P5_2-kin"/>
    <property type="match status" value="2"/>
</dbReference>
<evidence type="ECO:0000256" key="10">
    <source>
        <dbReference type="RuleBase" id="RU364126"/>
    </source>
</evidence>
<keyword evidence="7 10" id="KW-0547">Nucleotide-binding</keyword>
<keyword evidence="12" id="KW-1185">Reference proteome</keyword>
<comment type="caution">
    <text evidence="11">The sequence shown here is derived from an EMBL/GenBank/DDBJ whole genome shotgun (WGS) entry which is preliminary data.</text>
</comment>
<reference evidence="11 12" key="1">
    <citation type="journal article" date="2013" name="MBio">
        <title>Genome sequencing of the plant pathogen Taphrina deformans, the causal agent of peach leaf curl.</title>
        <authorList>
            <person name="Cisse O.H."/>
            <person name="Almeida J.M.G.C.F."/>
            <person name="Fonseca A."/>
            <person name="Kumar A.A."/>
            <person name="Salojaervi J."/>
            <person name="Overmyer K."/>
            <person name="Hauser P.M."/>
            <person name="Pagni M."/>
        </authorList>
    </citation>
    <scope>NUCLEOTIDE SEQUENCE [LARGE SCALE GENOMIC DNA]</scope>
    <source>
        <strain evidence="12">PYCC 5710 / ATCC 11124 / CBS 356.35 / IMI 108563 / JCM 9778 / NBRC 8474</strain>
    </source>
</reference>
<dbReference type="PANTHER" id="PTHR14456:SF2">
    <property type="entry name" value="INOSITOL-PENTAKISPHOSPHATE 2-KINASE"/>
    <property type="match status" value="1"/>
</dbReference>
<evidence type="ECO:0000313" key="12">
    <source>
        <dbReference type="Proteomes" id="UP000013776"/>
    </source>
</evidence>
<dbReference type="Proteomes" id="UP000013776">
    <property type="component" value="Unassembled WGS sequence"/>
</dbReference>
<dbReference type="GO" id="GO:0005524">
    <property type="term" value="F:ATP binding"/>
    <property type="evidence" value="ECO:0007669"/>
    <property type="project" value="UniProtKB-KW"/>
</dbReference>
<dbReference type="VEuPathDB" id="FungiDB:TAPDE_003226"/>
<dbReference type="OrthoDB" id="272370at2759"/>
<dbReference type="EC" id="2.7.1.158" evidence="4 10"/>
<evidence type="ECO:0000256" key="4">
    <source>
        <dbReference type="ARBA" id="ARBA00012023"/>
    </source>
</evidence>
<accession>R4XI26</accession>
<protein>
    <recommendedName>
        <fullName evidence="5 10">Inositol-pentakisphosphate 2-kinase</fullName>
        <ecNumber evidence="4 10">2.7.1.158</ecNumber>
    </recommendedName>
</protein>
<evidence type="ECO:0000256" key="3">
    <source>
        <dbReference type="ARBA" id="ARBA00008305"/>
    </source>
</evidence>
<proteinExistence type="inferred from homology"/>
<dbReference type="GO" id="GO:0035299">
    <property type="term" value="F:inositol-1,3,4,5,6-pentakisphosphate 2-kinase activity"/>
    <property type="evidence" value="ECO:0007669"/>
    <property type="project" value="UniProtKB-EC"/>
</dbReference>
<comment type="function">
    <text evidence="2">Has kinase activity and phosphorylates inositol-1,3,4,5,6-pentakisphosphate (Ins(1,3,4,5,6)P5) to produce 1,2,3,4,5,6-hexakisphosphate (InsP6), also known as phytate.</text>
</comment>
<dbReference type="InterPro" id="IPR009286">
    <property type="entry name" value="Ins_P5_2-kin"/>
</dbReference>
<dbReference type="AlphaFoldDB" id="R4XI26"/>
<dbReference type="InterPro" id="IPR043001">
    <property type="entry name" value="IP5_2-K_N_lobe"/>
</dbReference>
<evidence type="ECO:0000256" key="2">
    <source>
        <dbReference type="ARBA" id="ARBA00003979"/>
    </source>
</evidence>
<keyword evidence="9 10" id="KW-0067">ATP-binding</keyword>
<dbReference type="PANTHER" id="PTHR14456">
    <property type="entry name" value="INOSITOL POLYPHOSPHATE KINASE 1"/>
    <property type="match status" value="1"/>
</dbReference>
<dbReference type="eggNOG" id="ENOG502S7VH">
    <property type="taxonomic scope" value="Eukaryota"/>
</dbReference>
<comment type="function">
    <text evidence="10">Phosphorylates Ins(1,3,4,5,6)P5 at position 2 to form Ins(1,2,3,4,5,6)P6 (InsP6 or phytate).</text>
</comment>
<dbReference type="GO" id="GO:0032958">
    <property type="term" value="P:inositol phosphate biosynthetic process"/>
    <property type="evidence" value="ECO:0007669"/>
    <property type="project" value="TreeGrafter"/>
</dbReference>
<evidence type="ECO:0000256" key="7">
    <source>
        <dbReference type="ARBA" id="ARBA00022741"/>
    </source>
</evidence>
<dbReference type="GO" id="GO:0005634">
    <property type="term" value="C:nucleus"/>
    <property type="evidence" value="ECO:0007669"/>
    <property type="project" value="TreeGrafter"/>
</dbReference>
<evidence type="ECO:0000256" key="9">
    <source>
        <dbReference type="ARBA" id="ARBA00022840"/>
    </source>
</evidence>
<name>R4XI26_TAPDE</name>
<dbReference type="STRING" id="1097556.R4XI26"/>
<dbReference type="EMBL" id="CAHR02000119">
    <property type="protein sequence ID" value="CCG83052.1"/>
    <property type="molecule type" value="Genomic_DNA"/>
</dbReference>
<keyword evidence="8 10" id="KW-0418">Kinase</keyword>
<evidence type="ECO:0000313" key="11">
    <source>
        <dbReference type="EMBL" id="CCG83052.1"/>
    </source>
</evidence>
<dbReference type="Gene3D" id="3.30.200.110">
    <property type="entry name" value="Inositol-pentakisphosphate 2-kinase, N-lobe"/>
    <property type="match status" value="1"/>
</dbReference>
<keyword evidence="6 10" id="KW-0808">Transferase</keyword>